<keyword evidence="3 5" id="KW-1133">Transmembrane helix</keyword>
<keyword evidence="4 5" id="KW-0472">Membrane</keyword>
<name>A0A418VFG5_9DEIO</name>
<feature type="transmembrane region" description="Helical" evidence="5">
    <location>
        <begin position="6"/>
        <end position="25"/>
    </location>
</feature>
<dbReference type="GO" id="GO:0012505">
    <property type="term" value="C:endomembrane system"/>
    <property type="evidence" value="ECO:0007669"/>
    <property type="project" value="UniProtKB-SubCell"/>
</dbReference>
<dbReference type="Pfam" id="PF04191">
    <property type="entry name" value="PEMT"/>
    <property type="match status" value="1"/>
</dbReference>
<keyword evidence="7" id="KW-1185">Reference proteome</keyword>
<keyword evidence="2 5" id="KW-0812">Transmembrane</keyword>
<dbReference type="OrthoDB" id="9782395at2"/>
<feature type="transmembrane region" description="Helical" evidence="5">
    <location>
        <begin position="144"/>
        <end position="165"/>
    </location>
</feature>
<evidence type="ECO:0000256" key="3">
    <source>
        <dbReference type="ARBA" id="ARBA00022989"/>
    </source>
</evidence>
<feature type="transmembrane region" description="Helical" evidence="5">
    <location>
        <begin position="89"/>
        <end position="113"/>
    </location>
</feature>
<feature type="transmembrane region" description="Helical" evidence="5">
    <location>
        <begin position="54"/>
        <end position="77"/>
    </location>
</feature>
<reference evidence="6 7" key="1">
    <citation type="submission" date="2018-09" db="EMBL/GenBank/DDBJ databases">
        <authorList>
            <person name="Zhu H."/>
        </authorList>
    </citation>
    <scope>NUCLEOTIDE SEQUENCE [LARGE SCALE GENOMIC DNA]</scope>
    <source>
        <strain evidence="6 7">K2S05-167</strain>
    </source>
</reference>
<sequence length="199" mass="22253">MNGASLMLLAYMLLYFAVAFVWRSVHLWRTTGVNPMVLPFDDSAPGYVGRAMRFVLLGVLGVVLLFTFTPHLLAWLGPIVPLIRTELRLLGWGLLLASLVWIAVAQGAMGASWRIGIDRNNRTELIQRGPFALSRNPIFLGMRVNLLGLFLVLPNAATLAVFIAGEVLMQVQVRLEEAHLGSLHGAQYDTYRQQVRRWL</sequence>
<dbReference type="Gene3D" id="1.20.120.1630">
    <property type="match status" value="1"/>
</dbReference>
<dbReference type="GO" id="GO:0032259">
    <property type="term" value="P:methylation"/>
    <property type="evidence" value="ECO:0007669"/>
    <property type="project" value="UniProtKB-KW"/>
</dbReference>
<evidence type="ECO:0000256" key="5">
    <source>
        <dbReference type="SAM" id="Phobius"/>
    </source>
</evidence>
<comment type="caution">
    <text evidence="6">The sequence shown here is derived from an EMBL/GenBank/DDBJ whole genome shotgun (WGS) entry which is preliminary data.</text>
</comment>
<accession>A0A418VFG5</accession>
<dbReference type="Proteomes" id="UP000286287">
    <property type="component" value="Unassembled WGS sequence"/>
</dbReference>
<dbReference type="AlphaFoldDB" id="A0A418VFG5"/>
<evidence type="ECO:0000313" key="6">
    <source>
        <dbReference type="EMBL" id="RJF74860.1"/>
    </source>
</evidence>
<dbReference type="InterPro" id="IPR007318">
    <property type="entry name" value="Phopholipid_MeTrfase"/>
</dbReference>
<proteinExistence type="predicted"/>
<dbReference type="EMBL" id="QYUJ01000008">
    <property type="protein sequence ID" value="RJF74860.1"/>
    <property type="molecule type" value="Genomic_DNA"/>
</dbReference>
<evidence type="ECO:0000313" key="7">
    <source>
        <dbReference type="Proteomes" id="UP000286287"/>
    </source>
</evidence>
<dbReference type="RefSeq" id="WP_119760729.1">
    <property type="nucleotide sequence ID" value="NZ_QYUJ01000008.1"/>
</dbReference>
<evidence type="ECO:0000256" key="4">
    <source>
        <dbReference type="ARBA" id="ARBA00023136"/>
    </source>
</evidence>
<evidence type="ECO:0000256" key="1">
    <source>
        <dbReference type="ARBA" id="ARBA00004127"/>
    </source>
</evidence>
<protein>
    <submittedName>
        <fullName evidence="6">Isoprenylcysteine carboxylmethyltransferase family protein</fullName>
    </submittedName>
</protein>
<dbReference type="GO" id="GO:0008168">
    <property type="term" value="F:methyltransferase activity"/>
    <property type="evidence" value="ECO:0007669"/>
    <property type="project" value="UniProtKB-KW"/>
</dbReference>
<gene>
    <name evidence="6" type="ORF">D3875_02380</name>
</gene>
<organism evidence="6 7">
    <name type="scientific">Deinococcus cavernae</name>
    <dbReference type="NCBI Taxonomy" id="2320857"/>
    <lineage>
        <taxon>Bacteria</taxon>
        <taxon>Thermotogati</taxon>
        <taxon>Deinococcota</taxon>
        <taxon>Deinococci</taxon>
        <taxon>Deinococcales</taxon>
        <taxon>Deinococcaceae</taxon>
        <taxon>Deinococcus</taxon>
    </lineage>
</organism>
<keyword evidence="6" id="KW-0808">Transferase</keyword>
<evidence type="ECO:0000256" key="2">
    <source>
        <dbReference type="ARBA" id="ARBA00022692"/>
    </source>
</evidence>
<keyword evidence="6" id="KW-0489">Methyltransferase</keyword>
<comment type="subcellular location">
    <subcellularLocation>
        <location evidence="1">Endomembrane system</location>
        <topology evidence="1">Multi-pass membrane protein</topology>
    </subcellularLocation>
</comment>